<dbReference type="SUPFAM" id="SSF100950">
    <property type="entry name" value="NagB/RpiA/CoA transferase-like"/>
    <property type="match status" value="1"/>
</dbReference>
<evidence type="ECO:0000256" key="3">
    <source>
        <dbReference type="ARBA" id="ARBA00022840"/>
    </source>
</evidence>
<keyword evidence="6" id="KW-0436">Ligase</keyword>
<dbReference type="EC" id="6.3.3.2" evidence="5"/>
<reference evidence="7" key="1">
    <citation type="submission" date="2016-09" db="EMBL/GenBank/DDBJ databases">
        <authorList>
            <person name="Greninger A.L."/>
            <person name="Jerome K.R."/>
            <person name="Mcnair B."/>
            <person name="Wallis C."/>
            <person name="Fang F."/>
        </authorList>
    </citation>
    <scope>NUCLEOTIDE SEQUENCE [LARGE SCALE GENOMIC DNA]</scope>
    <source>
        <strain evidence="7">M7</strain>
    </source>
</reference>
<dbReference type="InterPro" id="IPR037171">
    <property type="entry name" value="NagB/RpiA_transferase-like"/>
</dbReference>
<dbReference type="PANTHER" id="PTHR23407:SF1">
    <property type="entry name" value="5-FORMYLTETRAHYDROFOLATE CYCLO-LIGASE"/>
    <property type="match status" value="1"/>
</dbReference>
<accession>A0A1E3RVU2</accession>
<proteinExistence type="inferred from homology"/>
<dbReference type="GO" id="GO:0005524">
    <property type="term" value="F:ATP binding"/>
    <property type="evidence" value="ECO:0007669"/>
    <property type="project" value="UniProtKB-KW"/>
</dbReference>
<dbReference type="PANTHER" id="PTHR23407">
    <property type="entry name" value="ATPASE INHIBITOR/5-FORMYLTETRAHYDROFOLATE CYCLO-LIGASE"/>
    <property type="match status" value="1"/>
</dbReference>
<keyword evidence="7" id="KW-1185">Reference proteome</keyword>
<feature type="binding site" evidence="4">
    <location>
        <position position="54"/>
    </location>
    <ligand>
        <name>substrate</name>
    </ligand>
</feature>
<protein>
    <recommendedName>
        <fullName evidence="5">5-formyltetrahydrofolate cyclo-ligase</fullName>
        <ecNumber evidence="5">6.3.3.2</ecNumber>
    </recommendedName>
</protein>
<dbReference type="NCBIfam" id="TIGR02727">
    <property type="entry name" value="MTHFS_bact"/>
    <property type="match status" value="1"/>
</dbReference>
<sequence length="206" mass="21795">MSVVKTELRAAILSARRALPAQQHDADAHALAKHLAGLVVDGQTLCGYVPVGSEPGSSELVDSPHRRGVRVLLPVARHDAGGIPLPLQWGEYRPGELVDARFGLREPAPPWLAAEAVASASMILVPALAVDRAGVRLGRGAGFYDRSLRLAAPGTRMIAVVRDEEILDELPAEPHDVSMTHALTPRRGLIALGAGAEKRAGMTQPT</sequence>
<evidence type="ECO:0000256" key="4">
    <source>
        <dbReference type="PIRSR" id="PIRSR006806-1"/>
    </source>
</evidence>
<dbReference type="Pfam" id="PF01812">
    <property type="entry name" value="5-FTHF_cyc-lig"/>
    <property type="match status" value="1"/>
</dbReference>
<dbReference type="GO" id="GO:0035999">
    <property type="term" value="P:tetrahydrofolate interconversion"/>
    <property type="evidence" value="ECO:0007669"/>
    <property type="project" value="TreeGrafter"/>
</dbReference>
<dbReference type="AlphaFoldDB" id="A0A1E3RVU2"/>
<comment type="similarity">
    <text evidence="1 5">Belongs to the 5-formyltetrahydrofolate cyclo-ligase family.</text>
</comment>
<evidence type="ECO:0000313" key="7">
    <source>
        <dbReference type="Proteomes" id="UP000094243"/>
    </source>
</evidence>
<keyword evidence="2 4" id="KW-0547">Nucleotide-binding</keyword>
<keyword evidence="5" id="KW-0460">Magnesium</keyword>
<dbReference type="InterPro" id="IPR024185">
    <property type="entry name" value="FTHF_cligase-like_sf"/>
</dbReference>
<feature type="binding site" evidence="4">
    <location>
        <begin position="136"/>
        <end position="144"/>
    </location>
    <ligand>
        <name>ATP</name>
        <dbReference type="ChEBI" id="CHEBI:30616"/>
    </ligand>
</feature>
<keyword evidence="3 4" id="KW-0067">ATP-binding</keyword>
<dbReference type="OrthoDB" id="3242798at2"/>
<comment type="caution">
    <text evidence="6">The sequence shown here is derived from an EMBL/GenBank/DDBJ whole genome shotgun (WGS) entry which is preliminary data.</text>
</comment>
<dbReference type="RefSeq" id="WP_069405645.1">
    <property type="nucleotide sequence ID" value="NZ_MIGZ01000067.1"/>
</dbReference>
<dbReference type="Proteomes" id="UP000094243">
    <property type="component" value="Unassembled WGS sequence"/>
</dbReference>
<evidence type="ECO:0000313" key="6">
    <source>
        <dbReference type="EMBL" id="ODQ93497.1"/>
    </source>
</evidence>
<keyword evidence="5" id="KW-0479">Metal-binding</keyword>
<comment type="catalytic activity">
    <reaction evidence="5">
        <text>(6S)-5-formyl-5,6,7,8-tetrahydrofolate + ATP = (6R)-5,10-methenyltetrahydrofolate + ADP + phosphate</text>
        <dbReference type="Rhea" id="RHEA:10488"/>
        <dbReference type="ChEBI" id="CHEBI:30616"/>
        <dbReference type="ChEBI" id="CHEBI:43474"/>
        <dbReference type="ChEBI" id="CHEBI:57455"/>
        <dbReference type="ChEBI" id="CHEBI:57457"/>
        <dbReference type="ChEBI" id="CHEBI:456216"/>
        <dbReference type="EC" id="6.3.3.2"/>
    </reaction>
</comment>
<feature type="binding site" evidence="4">
    <location>
        <begin position="5"/>
        <end position="9"/>
    </location>
    <ligand>
        <name>ATP</name>
        <dbReference type="ChEBI" id="CHEBI:30616"/>
    </ligand>
</feature>
<name>A0A1E3RVU2_9MYCO</name>
<dbReference type="GO" id="GO:0030272">
    <property type="term" value="F:5-formyltetrahydrofolate cyclo-ligase activity"/>
    <property type="evidence" value="ECO:0007669"/>
    <property type="project" value="UniProtKB-EC"/>
</dbReference>
<comment type="cofactor">
    <cofactor evidence="5">
        <name>Mg(2+)</name>
        <dbReference type="ChEBI" id="CHEBI:18420"/>
    </cofactor>
</comment>
<evidence type="ECO:0000256" key="5">
    <source>
        <dbReference type="RuleBase" id="RU361279"/>
    </source>
</evidence>
<gene>
    <name evidence="6" type="ORF">BHQ17_13195</name>
</gene>
<dbReference type="GO" id="GO:0009396">
    <property type="term" value="P:folic acid-containing compound biosynthetic process"/>
    <property type="evidence" value="ECO:0007669"/>
    <property type="project" value="TreeGrafter"/>
</dbReference>
<organism evidence="6 7">
    <name type="scientific">Mycolicibacterium holsaticum</name>
    <dbReference type="NCBI Taxonomy" id="152142"/>
    <lineage>
        <taxon>Bacteria</taxon>
        <taxon>Bacillati</taxon>
        <taxon>Actinomycetota</taxon>
        <taxon>Actinomycetes</taxon>
        <taxon>Mycobacteriales</taxon>
        <taxon>Mycobacteriaceae</taxon>
        <taxon>Mycolicibacterium</taxon>
    </lineage>
</organism>
<dbReference type="PIRSF" id="PIRSF006806">
    <property type="entry name" value="FTHF_cligase"/>
    <property type="match status" value="1"/>
</dbReference>
<dbReference type="Gene3D" id="3.40.50.10420">
    <property type="entry name" value="NagB/RpiA/CoA transferase-like"/>
    <property type="match status" value="1"/>
</dbReference>
<evidence type="ECO:0000256" key="2">
    <source>
        <dbReference type="ARBA" id="ARBA00022741"/>
    </source>
</evidence>
<feature type="binding site" evidence="4">
    <location>
        <position position="49"/>
    </location>
    <ligand>
        <name>substrate</name>
    </ligand>
</feature>
<evidence type="ECO:0000256" key="1">
    <source>
        <dbReference type="ARBA" id="ARBA00010638"/>
    </source>
</evidence>
<dbReference type="EMBL" id="MIGZ01000067">
    <property type="protein sequence ID" value="ODQ93497.1"/>
    <property type="molecule type" value="Genomic_DNA"/>
</dbReference>
<dbReference type="InterPro" id="IPR002698">
    <property type="entry name" value="FTHF_cligase"/>
</dbReference>
<dbReference type="GO" id="GO:0046872">
    <property type="term" value="F:metal ion binding"/>
    <property type="evidence" value="ECO:0007669"/>
    <property type="project" value="UniProtKB-KW"/>
</dbReference>